<reference evidence="2" key="2">
    <citation type="submission" date="2015-05" db="EMBL/GenBank/DDBJ databases">
        <authorList>
            <person name="Swarnkar M.K."/>
            <person name="Vyas P."/>
            <person name="Rahi P."/>
            <person name="Thakur R."/>
            <person name="Thakur N."/>
            <person name="Singh A.K."/>
            <person name="Gulati A."/>
        </authorList>
    </citation>
    <scope>NUCLEOTIDE SEQUENCE [LARGE SCALE GENOMIC DNA]</scope>
    <source>
        <strain evidence="2">745</strain>
    </source>
</reference>
<dbReference type="EMBL" id="CP011507">
    <property type="protein sequence ID" value="AKS10189.1"/>
    <property type="molecule type" value="Genomic_DNA"/>
</dbReference>
<dbReference type="OrthoDB" id="6994311at2"/>
<organism evidence="1 2">
    <name type="scientific">Pseudomonas trivialis</name>
    <dbReference type="NCBI Taxonomy" id="200450"/>
    <lineage>
        <taxon>Bacteria</taxon>
        <taxon>Pseudomonadati</taxon>
        <taxon>Pseudomonadota</taxon>
        <taxon>Gammaproteobacteria</taxon>
        <taxon>Pseudomonadales</taxon>
        <taxon>Pseudomonadaceae</taxon>
        <taxon>Pseudomonas</taxon>
    </lineage>
</organism>
<gene>
    <name evidence="1" type="ORF">AA957_16050</name>
</gene>
<sequence>MRYLKATAQDRSGNGKADTVLLHFYERHGGGSDTLSHEALAVDMNADGVIDVQCAGDINRDGQCNIRDKQLLRAFVTTFLKLGWFCKGDSSQRTLTLYVDHYNKRGAPNAIKLEFYDLQGAIPKQSLTYSAAAYDADGNGVLETFTNSDVDGNGIANNADKEWVRALGTSFLALLWYDTASELRGQ</sequence>
<dbReference type="InterPro" id="IPR028994">
    <property type="entry name" value="Integrin_alpha_N"/>
</dbReference>
<evidence type="ECO:0008006" key="3">
    <source>
        <dbReference type="Google" id="ProtNLM"/>
    </source>
</evidence>
<dbReference type="AlphaFoldDB" id="A0A0H5AG33"/>
<dbReference type="PATRIC" id="fig|200450.3.peg.3301"/>
<accession>A0A0H5AG33</accession>
<proteinExistence type="predicted"/>
<dbReference type="KEGG" id="ptv:AA957_16050"/>
<evidence type="ECO:0000313" key="2">
    <source>
        <dbReference type="Proteomes" id="UP000036608"/>
    </source>
</evidence>
<evidence type="ECO:0000313" key="1">
    <source>
        <dbReference type="EMBL" id="AKS10189.1"/>
    </source>
</evidence>
<dbReference type="Proteomes" id="UP000036608">
    <property type="component" value="Chromosome"/>
</dbReference>
<reference evidence="1 2" key="1">
    <citation type="journal article" date="2015" name="Genome Announc.">
        <title>Complete Genome Sequence of the Rhizobacterium Pseudomonas trivialis Strain IHBB745 with Multiple Plant Growth-Promoting Activities and Tolerance to Desiccation and Alkalinity.</title>
        <authorList>
            <person name="Gulati A."/>
            <person name="Swarnkar M.K."/>
            <person name="Vyas P."/>
            <person name="Rahi P."/>
            <person name="Thakur R."/>
            <person name="Thakur N."/>
            <person name="Singh A.K."/>
        </authorList>
    </citation>
    <scope>NUCLEOTIDE SEQUENCE [LARGE SCALE GENOMIC DNA]</scope>
    <source>
        <strain evidence="2">745</strain>
    </source>
</reference>
<name>A0A0H5AG33_9PSED</name>
<protein>
    <recommendedName>
        <fullName evidence="3">Dockerin domain-containing protein</fullName>
    </recommendedName>
</protein>
<dbReference type="SUPFAM" id="SSF69318">
    <property type="entry name" value="Integrin alpha N-terminal domain"/>
    <property type="match status" value="1"/>
</dbReference>